<evidence type="ECO:0000256" key="5">
    <source>
        <dbReference type="ARBA" id="ARBA00023063"/>
    </source>
</evidence>
<dbReference type="RefSeq" id="XP_005716155.1">
    <property type="nucleotide sequence ID" value="XM_005716098.1"/>
</dbReference>
<feature type="transmembrane region" description="Helical" evidence="8">
    <location>
        <begin position="385"/>
        <end position="413"/>
    </location>
</feature>
<sequence length="501" mass="54215">MTTPKDANPDTNAQPAPAEPTHTFALPVDENNKATSIKLWSVKRPHMRAFHFAWSSFFLAFFGWFALAPLQKGIRDSPRTPWLNGDNFKAQNIISVAGTLLMRLAVGPFCDRFGPRLAQSILLGVFSLPVFLVGTSQSYAQWTTARFFIGFIGATFVVTQFWTSLMFSGNIVGTANATSAGWGNLGGGVTNALMPQIFKGIRRSIGFEPSGLVDSDGKEVKSDSQLDAENKAWRYSQIIPGGALIIIALSLFFLSDDLPEGNYADLHKAGTKEKTNPFVAMGRAARNWRVWILFLLYAGCFGVELLMNQNLATYFQEQFDVEAGLAGLLAGLFGLMNLFARSLGGIFSDVMAKKFGLRGRLWAFFSVQLIEGLLFVGFSRLRGNVGVAVPVLVLFSLFVQMAEGATFGIVPFVDPPATGAVSGIVGAGGNFGAVTGGFLIEKGAEGTARGFMILGFIVIGTAMLIPLLWWPQYGSMFLKPSVETKVIDDDSAEAEVEQTKA</sequence>
<keyword evidence="10" id="KW-1185">Reference proteome</keyword>
<feature type="transmembrane region" description="Helical" evidence="8">
    <location>
        <begin position="319"/>
        <end position="340"/>
    </location>
</feature>
<dbReference type="Proteomes" id="UP000012073">
    <property type="component" value="Unassembled WGS sequence"/>
</dbReference>
<evidence type="ECO:0000256" key="2">
    <source>
        <dbReference type="ARBA" id="ARBA00008432"/>
    </source>
</evidence>
<feature type="transmembrane region" description="Helical" evidence="8">
    <location>
        <begin position="238"/>
        <end position="255"/>
    </location>
</feature>
<dbReference type="InterPro" id="IPR044772">
    <property type="entry name" value="NO3_transporter"/>
</dbReference>
<feature type="region of interest" description="Disordered" evidence="7">
    <location>
        <begin position="1"/>
        <end position="25"/>
    </location>
</feature>
<feature type="transmembrane region" description="Helical" evidence="8">
    <location>
        <begin position="49"/>
        <end position="70"/>
    </location>
</feature>
<dbReference type="GO" id="GO:0015112">
    <property type="term" value="F:nitrate transmembrane transporter activity"/>
    <property type="evidence" value="ECO:0007669"/>
    <property type="project" value="InterPro"/>
</dbReference>
<dbReference type="InterPro" id="IPR036259">
    <property type="entry name" value="MFS_trans_sf"/>
</dbReference>
<keyword evidence="3 8" id="KW-0812">Transmembrane</keyword>
<evidence type="ECO:0000313" key="9">
    <source>
        <dbReference type="EMBL" id="CDF36336.1"/>
    </source>
</evidence>
<dbReference type="PANTHER" id="PTHR23515">
    <property type="entry name" value="HIGH-AFFINITY NITRATE TRANSPORTER 2.3"/>
    <property type="match status" value="1"/>
</dbReference>
<dbReference type="FunFam" id="1.20.1250.20:FF:000053">
    <property type="entry name" value="Nitrate transporter 2.1"/>
    <property type="match status" value="1"/>
</dbReference>
<evidence type="ECO:0000256" key="4">
    <source>
        <dbReference type="ARBA" id="ARBA00022989"/>
    </source>
</evidence>
<evidence type="ECO:0000313" key="10">
    <source>
        <dbReference type="Proteomes" id="UP000012073"/>
    </source>
</evidence>
<keyword evidence="6 8" id="KW-0472">Membrane</keyword>
<dbReference type="GO" id="GO:0042128">
    <property type="term" value="P:nitrate assimilation"/>
    <property type="evidence" value="ECO:0007669"/>
    <property type="project" value="UniProtKB-KW"/>
</dbReference>
<dbReference type="PhylomeDB" id="R7QFV5"/>
<keyword evidence="4 8" id="KW-1133">Transmembrane helix</keyword>
<dbReference type="EMBL" id="HG001773">
    <property type="protein sequence ID" value="CDF36336.1"/>
    <property type="molecule type" value="Genomic_DNA"/>
</dbReference>
<evidence type="ECO:0000256" key="3">
    <source>
        <dbReference type="ARBA" id="ARBA00022692"/>
    </source>
</evidence>
<dbReference type="Gene3D" id="1.20.1250.20">
    <property type="entry name" value="MFS general substrate transporter like domains"/>
    <property type="match status" value="2"/>
</dbReference>
<dbReference type="Pfam" id="PF07690">
    <property type="entry name" value="MFS_1"/>
    <property type="match status" value="1"/>
</dbReference>
<dbReference type="STRING" id="2769.R7QFV5"/>
<proteinExistence type="inferred from homology"/>
<feature type="transmembrane region" description="Helical" evidence="8">
    <location>
        <begin position="419"/>
        <end position="439"/>
    </location>
</feature>
<dbReference type="OMA" id="TFWAWNL"/>
<feature type="transmembrane region" description="Helical" evidence="8">
    <location>
        <begin position="121"/>
        <end position="140"/>
    </location>
</feature>
<feature type="transmembrane region" description="Helical" evidence="8">
    <location>
        <begin position="146"/>
        <end position="167"/>
    </location>
</feature>
<protein>
    <submittedName>
        <fullName evidence="9">Nitrate transporter</fullName>
    </submittedName>
</protein>
<keyword evidence="5" id="KW-0534">Nitrate assimilation</keyword>
<evidence type="ECO:0000256" key="8">
    <source>
        <dbReference type="SAM" id="Phobius"/>
    </source>
</evidence>
<comment type="similarity">
    <text evidence="2">Belongs to the major facilitator superfamily. Nitrate/nitrite porter (TC 2.A.1.8) family.</text>
</comment>
<feature type="transmembrane region" description="Helical" evidence="8">
    <location>
        <begin position="360"/>
        <end position="378"/>
    </location>
</feature>
<evidence type="ECO:0000256" key="6">
    <source>
        <dbReference type="ARBA" id="ARBA00023136"/>
    </source>
</evidence>
<dbReference type="InterPro" id="IPR011701">
    <property type="entry name" value="MFS"/>
</dbReference>
<feature type="transmembrane region" description="Helical" evidence="8">
    <location>
        <begin position="451"/>
        <end position="470"/>
    </location>
</feature>
<feature type="compositionally biased region" description="Polar residues" evidence="7">
    <location>
        <begin position="1"/>
        <end position="14"/>
    </location>
</feature>
<dbReference type="GO" id="GO:0016020">
    <property type="term" value="C:membrane"/>
    <property type="evidence" value="ECO:0007669"/>
    <property type="project" value="UniProtKB-SubCell"/>
</dbReference>
<name>R7QFV5_CHOCR</name>
<organism evidence="9 10">
    <name type="scientific">Chondrus crispus</name>
    <name type="common">Carrageen Irish moss</name>
    <name type="synonym">Polymorpha crispa</name>
    <dbReference type="NCBI Taxonomy" id="2769"/>
    <lineage>
        <taxon>Eukaryota</taxon>
        <taxon>Rhodophyta</taxon>
        <taxon>Florideophyceae</taxon>
        <taxon>Rhodymeniophycidae</taxon>
        <taxon>Gigartinales</taxon>
        <taxon>Gigartinaceae</taxon>
        <taxon>Chondrus</taxon>
    </lineage>
</organism>
<evidence type="ECO:0000256" key="7">
    <source>
        <dbReference type="SAM" id="MobiDB-lite"/>
    </source>
</evidence>
<dbReference type="OrthoDB" id="434240at2759"/>
<dbReference type="CDD" id="cd17341">
    <property type="entry name" value="MFS_NRT2_like"/>
    <property type="match status" value="1"/>
</dbReference>
<dbReference type="GeneID" id="17323873"/>
<dbReference type="AlphaFoldDB" id="R7QFV5"/>
<dbReference type="Gramene" id="CDF36336">
    <property type="protein sequence ID" value="CDF36336"/>
    <property type="gene ID" value="CHC_T00009493001"/>
</dbReference>
<feature type="transmembrane region" description="Helical" evidence="8">
    <location>
        <begin position="288"/>
        <end position="307"/>
    </location>
</feature>
<accession>R7QFV5</accession>
<dbReference type="SUPFAM" id="SSF103473">
    <property type="entry name" value="MFS general substrate transporter"/>
    <property type="match status" value="1"/>
</dbReference>
<reference evidence="10" key="1">
    <citation type="journal article" date="2013" name="Proc. Natl. Acad. Sci. U.S.A.">
        <title>Genome structure and metabolic features in the red seaweed Chondrus crispus shed light on evolution of the Archaeplastida.</title>
        <authorList>
            <person name="Collen J."/>
            <person name="Porcel B."/>
            <person name="Carre W."/>
            <person name="Ball S.G."/>
            <person name="Chaparro C."/>
            <person name="Tonon T."/>
            <person name="Barbeyron T."/>
            <person name="Michel G."/>
            <person name="Noel B."/>
            <person name="Valentin K."/>
            <person name="Elias M."/>
            <person name="Artiguenave F."/>
            <person name="Arun A."/>
            <person name="Aury J.M."/>
            <person name="Barbosa-Neto J.F."/>
            <person name="Bothwell J.H."/>
            <person name="Bouget F.Y."/>
            <person name="Brillet L."/>
            <person name="Cabello-Hurtado F."/>
            <person name="Capella-Gutierrez S."/>
            <person name="Charrier B."/>
            <person name="Cladiere L."/>
            <person name="Cock J.M."/>
            <person name="Coelho S.M."/>
            <person name="Colleoni C."/>
            <person name="Czjzek M."/>
            <person name="Da Silva C."/>
            <person name="Delage L."/>
            <person name="Denoeud F."/>
            <person name="Deschamps P."/>
            <person name="Dittami S.M."/>
            <person name="Gabaldon T."/>
            <person name="Gachon C.M."/>
            <person name="Groisillier A."/>
            <person name="Herve C."/>
            <person name="Jabbari K."/>
            <person name="Katinka M."/>
            <person name="Kloareg B."/>
            <person name="Kowalczyk N."/>
            <person name="Labadie K."/>
            <person name="Leblanc C."/>
            <person name="Lopez P.J."/>
            <person name="McLachlan D.H."/>
            <person name="Meslet-Cladiere L."/>
            <person name="Moustafa A."/>
            <person name="Nehr Z."/>
            <person name="Nyvall Collen P."/>
            <person name="Panaud O."/>
            <person name="Partensky F."/>
            <person name="Poulain J."/>
            <person name="Rensing S.A."/>
            <person name="Rousvoal S."/>
            <person name="Samson G."/>
            <person name="Symeonidi A."/>
            <person name="Weissenbach J."/>
            <person name="Zambounis A."/>
            <person name="Wincker P."/>
            <person name="Boyen C."/>
        </authorList>
    </citation>
    <scope>NUCLEOTIDE SEQUENCE [LARGE SCALE GENOMIC DNA]</scope>
    <source>
        <strain evidence="10">cv. Stackhouse</strain>
    </source>
</reference>
<dbReference type="KEGG" id="ccp:CHC_T00009493001"/>
<gene>
    <name evidence="9" type="ORF">CHC_T00009493001</name>
</gene>
<comment type="subcellular location">
    <subcellularLocation>
        <location evidence="1">Membrane</location>
        <topology evidence="1">Multi-pass membrane protein</topology>
    </subcellularLocation>
</comment>
<evidence type="ECO:0000256" key="1">
    <source>
        <dbReference type="ARBA" id="ARBA00004141"/>
    </source>
</evidence>